<evidence type="ECO:0000313" key="2">
    <source>
        <dbReference type="Proteomes" id="UP000092018"/>
    </source>
</evidence>
<dbReference type="AlphaFoldDB" id="A0AAN0XZM4"/>
<reference evidence="1 2" key="1">
    <citation type="submission" date="2016-06" db="EMBL/GenBank/DDBJ databases">
        <title>Adaptive Radiation by Waves of Gene Transfer Leads to Fine-Scale Resource Partitioning in Marine Microbes.</title>
        <authorList>
            <person name="Hehemann J.-H."/>
            <person name="Arevalo P."/>
            <person name="Datta M.S."/>
            <person name="Yu X."/>
            <person name="Corzett C."/>
            <person name="Henschel A."/>
            <person name="Preheim S.P."/>
            <person name="Timberlake S."/>
            <person name="Alm E.J."/>
            <person name="Polz M.F."/>
        </authorList>
    </citation>
    <scope>NUCLEOTIDE SEQUENCE [LARGE SCALE GENOMIC DNA]</scope>
    <source>
        <strain evidence="1 2">FF50</strain>
        <plasmid evidence="1 2">unnamed1</plasmid>
    </source>
</reference>
<dbReference type="EMBL" id="CP016179">
    <property type="protein sequence ID" value="ANO35667.1"/>
    <property type="molecule type" value="Genomic_DNA"/>
</dbReference>
<dbReference type="InterPro" id="IPR036390">
    <property type="entry name" value="WH_DNA-bd_sf"/>
</dbReference>
<geneLocation type="plasmid" evidence="1 2">
    <name>unnamed1</name>
</geneLocation>
<evidence type="ECO:0000313" key="1">
    <source>
        <dbReference type="EMBL" id="ANO35667.1"/>
    </source>
</evidence>
<dbReference type="Proteomes" id="UP000092018">
    <property type="component" value="Plasmid unnamed1"/>
</dbReference>
<proteinExistence type="predicted"/>
<protein>
    <submittedName>
        <fullName evidence="1">Uncharacterized protein</fullName>
    </submittedName>
</protein>
<dbReference type="Gene3D" id="1.10.10.10">
    <property type="entry name" value="Winged helix-like DNA-binding domain superfamily/Winged helix DNA-binding domain"/>
    <property type="match status" value="1"/>
</dbReference>
<dbReference type="KEGG" id="vbr:A6E01_19425"/>
<keyword evidence="1" id="KW-0614">Plasmid</keyword>
<organism evidence="1 2">
    <name type="scientific">Vibrio breoganii</name>
    <dbReference type="NCBI Taxonomy" id="553239"/>
    <lineage>
        <taxon>Bacteria</taxon>
        <taxon>Pseudomonadati</taxon>
        <taxon>Pseudomonadota</taxon>
        <taxon>Gammaproteobacteria</taxon>
        <taxon>Vibrionales</taxon>
        <taxon>Vibrionaceae</taxon>
        <taxon>Vibrio</taxon>
    </lineage>
</organism>
<sequence length="115" mass="12981">MTGINKQGSSVFIKRLLAFREEVWEEIHPLQMIAILEVLSSPSYTVSAQYMSDKYGISQASASRHCRKLTHRASPTTDGYGLCEWIFDGSDHRTKYLSLTAKGRETAGYLGRVFM</sequence>
<dbReference type="InterPro" id="IPR036388">
    <property type="entry name" value="WH-like_DNA-bd_sf"/>
</dbReference>
<dbReference type="SUPFAM" id="SSF46785">
    <property type="entry name" value="Winged helix' DNA-binding domain"/>
    <property type="match status" value="1"/>
</dbReference>
<accession>A0AAN0XZM4</accession>
<gene>
    <name evidence="1" type="ORF">A6E01_19425</name>
</gene>
<name>A0AAN0XZM4_9VIBR</name>